<dbReference type="EMBL" id="VXIV02000956">
    <property type="protein sequence ID" value="KAF6034984.1"/>
    <property type="molecule type" value="Genomic_DNA"/>
</dbReference>
<dbReference type="Gene3D" id="1.10.420.10">
    <property type="entry name" value="Peroxidase, domain 2"/>
    <property type="match status" value="1"/>
</dbReference>
<sequence>MSTATLEYSAKLAGGSIYIPFKLGRNDCDLAHPPAKSNPSPIDTSLLLFLQNNFNVTDKEAVALLGLRTLGRCNRNISGYQGQWDSTPLGLDNHYFINMVSTGWFIQKMVTPMAKFLVSSQWSKIRGQHFSMMLHADMAIYKSFNVSGQFDEPDCEFDDCPFASTAVYVEEFAKSEAAFYKTLSIAYTKMLEGDGAGLVTAI</sequence>
<dbReference type="AlphaFoldDB" id="A0A7J7KAK5"/>
<dbReference type="InterPro" id="IPR002016">
    <property type="entry name" value="Haem_peroxidase"/>
</dbReference>
<evidence type="ECO:0000259" key="3">
    <source>
        <dbReference type="Pfam" id="PF00141"/>
    </source>
</evidence>
<gene>
    <name evidence="4" type="ORF">EB796_006706</name>
</gene>
<dbReference type="SUPFAM" id="SSF48113">
    <property type="entry name" value="Heme-dependent peroxidases"/>
    <property type="match status" value="1"/>
</dbReference>
<dbReference type="InterPro" id="IPR010255">
    <property type="entry name" value="Haem_peroxidase_sf"/>
</dbReference>
<dbReference type="GO" id="GO:0004601">
    <property type="term" value="F:peroxidase activity"/>
    <property type="evidence" value="ECO:0007669"/>
    <property type="project" value="InterPro"/>
</dbReference>
<keyword evidence="5" id="KW-1185">Reference proteome</keyword>
<organism evidence="4 5">
    <name type="scientific">Bugula neritina</name>
    <name type="common">Brown bryozoan</name>
    <name type="synonym">Sertularia neritina</name>
    <dbReference type="NCBI Taxonomy" id="10212"/>
    <lineage>
        <taxon>Eukaryota</taxon>
        <taxon>Metazoa</taxon>
        <taxon>Spiralia</taxon>
        <taxon>Lophotrochozoa</taxon>
        <taxon>Bryozoa</taxon>
        <taxon>Gymnolaemata</taxon>
        <taxon>Cheilostomatida</taxon>
        <taxon>Flustrina</taxon>
        <taxon>Buguloidea</taxon>
        <taxon>Bugulidae</taxon>
        <taxon>Bugula</taxon>
    </lineage>
</organism>
<feature type="domain" description="Plant heme peroxidase family profile" evidence="3">
    <location>
        <begin position="8"/>
        <end position="142"/>
    </location>
</feature>
<name>A0A7J7KAK5_BUGNE</name>
<protein>
    <submittedName>
        <fullName evidence="4">CCP1</fullName>
    </submittedName>
</protein>
<dbReference type="Pfam" id="PF00141">
    <property type="entry name" value="peroxidase"/>
    <property type="match status" value="1"/>
</dbReference>
<evidence type="ECO:0000313" key="4">
    <source>
        <dbReference type="EMBL" id="KAF6034984.1"/>
    </source>
</evidence>
<dbReference type="GO" id="GO:0042744">
    <property type="term" value="P:hydrogen peroxide catabolic process"/>
    <property type="evidence" value="ECO:0007669"/>
    <property type="project" value="TreeGrafter"/>
</dbReference>
<dbReference type="GO" id="GO:0000302">
    <property type="term" value="P:response to reactive oxygen species"/>
    <property type="evidence" value="ECO:0007669"/>
    <property type="project" value="TreeGrafter"/>
</dbReference>
<dbReference type="Proteomes" id="UP000593567">
    <property type="component" value="Unassembled WGS sequence"/>
</dbReference>
<evidence type="ECO:0000313" key="5">
    <source>
        <dbReference type="Proteomes" id="UP000593567"/>
    </source>
</evidence>
<evidence type="ECO:0000256" key="1">
    <source>
        <dbReference type="ARBA" id="ARBA00023002"/>
    </source>
</evidence>
<dbReference type="PANTHER" id="PTHR31356:SF66">
    <property type="entry name" value="CATALASE-PEROXIDASE"/>
    <property type="match status" value="1"/>
</dbReference>
<dbReference type="GO" id="GO:0034599">
    <property type="term" value="P:cellular response to oxidative stress"/>
    <property type="evidence" value="ECO:0007669"/>
    <property type="project" value="InterPro"/>
</dbReference>
<dbReference type="InterPro" id="IPR044831">
    <property type="entry name" value="Ccp1-like"/>
</dbReference>
<proteinExistence type="inferred from homology"/>
<dbReference type="PRINTS" id="PR00458">
    <property type="entry name" value="PEROXIDASE"/>
</dbReference>
<evidence type="ECO:0000256" key="2">
    <source>
        <dbReference type="RuleBase" id="RU004241"/>
    </source>
</evidence>
<dbReference type="OrthoDB" id="9970727at2759"/>
<reference evidence="4" key="1">
    <citation type="submission" date="2020-06" db="EMBL/GenBank/DDBJ databases">
        <title>Draft genome of Bugula neritina, a colonial animal packing powerful symbionts and potential medicines.</title>
        <authorList>
            <person name="Rayko M."/>
        </authorList>
    </citation>
    <scope>NUCLEOTIDE SEQUENCE [LARGE SCALE GENOMIC DNA]</scope>
    <source>
        <strain evidence="4">Kwan_BN1</strain>
    </source>
</reference>
<comment type="similarity">
    <text evidence="2">Belongs to the peroxidase family.</text>
</comment>
<accession>A0A7J7KAK5</accession>
<comment type="caution">
    <text evidence="4">The sequence shown here is derived from an EMBL/GenBank/DDBJ whole genome shotgun (WGS) entry which is preliminary data.</text>
</comment>
<keyword evidence="1" id="KW-0560">Oxidoreductase</keyword>
<dbReference type="PANTHER" id="PTHR31356">
    <property type="entry name" value="THYLAKOID LUMENAL 29 KDA PROTEIN, CHLOROPLASTIC-RELATED"/>
    <property type="match status" value="1"/>
</dbReference>
<dbReference type="GO" id="GO:0020037">
    <property type="term" value="F:heme binding"/>
    <property type="evidence" value="ECO:0007669"/>
    <property type="project" value="InterPro"/>
</dbReference>